<dbReference type="InterPro" id="IPR046538">
    <property type="entry name" value="DUF6603"/>
</dbReference>
<evidence type="ECO:0000313" key="3">
    <source>
        <dbReference type="Proteomes" id="UP000186609"/>
    </source>
</evidence>
<dbReference type="AlphaFoldDB" id="A0A1P8JSL8"/>
<organism evidence="2 3">
    <name type="scientific">Rhodoferax koreensis</name>
    <dbReference type="NCBI Taxonomy" id="1842727"/>
    <lineage>
        <taxon>Bacteria</taxon>
        <taxon>Pseudomonadati</taxon>
        <taxon>Pseudomonadota</taxon>
        <taxon>Betaproteobacteria</taxon>
        <taxon>Burkholderiales</taxon>
        <taxon>Comamonadaceae</taxon>
        <taxon>Rhodoferax</taxon>
    </lineage>
</organism>
<evidence type="ECO:0000259" key="1">
    <source>
        <dbReference type="Pfam" id="PF20248"/>
    </source>
</evidence>
<protein>
    <recommendedName>
        <fullName evidence="1">DUF6603 domain-containing protein</fullName>
    </recommendedName>
</protein>
<dbReference type="KEGG" id="rhy:RD110_05700"/>
<gene>
    <name evidence="2" type="ORF">RD110_05700</name>
</gene>
<sequence length="1100" mass="114859">MTKPDKVFRQAYDWYRGAVTKAVAGLPAAQQAQAEQLLWQMLGLLQSDQPPPDDPDLEAFKDAGGAAESLAVAAQIVAEVLAALELVKKAVDGLQGGNPGAALAVVVPVFQQVQRLSQGVAGSRYPSAFSLGKMLLTLSGDAQVENPAAGQKAEQLARLLGAASAADIDDTQAALGWLALLVGCMIDRSFTAPSADTATAMVVGALPPLPVLPHVVLPFKAPGLPPGAGIDLAFNTSAPIGVQAQLALGFDKSQSIDGQDFVLALKASAGVTSFLPVLPPGRVQVSGDFEFGIDLSRKKEAGALVLGPFHGASLKIGEIGIGLVLKNGAPSLNFFARKGRAQLVPEDAFLKLVLGEGIALDFAIEAQADQFGKLRLKNGSGLRASLPVPTLPTGPFKLQLINLGLEPVGGSFLHLNTELSASFGVDLGPFQAAIDRLGLLVELDFSAGAPSLAFAFKPPSGIGLSLDAGIVQGGGYLYVDPARGEYAGVLELKLMAIGVKAIAILSTKTEAGFSLLLLIYGQFPAIQLSFGFTLTGVGGLIGVQHTVDTQALSRGLGNGSLDAILFPANPVGDAPKIIATLRTLFPVKKGGFVIGPMLELGWGTPSLVTVRMGLLIAPTEGAIVILGQVIVQLPPLVDAGLALLRLQLDFVGSVVLSPLAIAFDAKLRDSRVVFITLTGQFAFRARFGDQPTFLISAGGFHPRFKEVPSDIPAPFERVGAAFDIGIIGVSFKGYFAITSATVQAGSELKVWADLGVASIEGGWGFDAICYLQPRFYFEVDLRAYLEVHVFGMDFAAIRIEGSLAGPGRWRIAGRGVVELPLLPDVDIHIDEAWGTDRNTPVVTIPLAEKLAAEIGAAGNWSAQLPQGGEACVTVAKIEGVAGLLAHPLGTLVFQQKLVPLELRLAKVSGSRIAGANEYFGPALVLSQGAEAEPAGQEVQPRQDFFAAAQFLEMSEADRLAKPSFEAFDAGYALRDSDYAFGAAVAQPLQYEEADLGADEPVRRKLRHRGLASYLEGTQGPMLQFGAAGRSRLRDKALAQPALKAPLAVKPAPVTVADKSSLAPVTAAGVQHSVWQAAQGLAGMTNVAGQQLQVVELAELG</sequence>
<dbReference type="EMBL" id="CP019236">
    <property type="protein sequence ID" value="APW36747.1"/>
    <property type="molecule type" value="Genomic_DNA"/>
</dbReference>
<name>A0A1P8JSL8_9BURK</name>
<dbReference type="Proteomes" id="UP000186609">
    <property type="component" value="Chromosome"/>
</dbReference>
<dbReference type="Pfam" id="PF20248">
    <property type="entry name" value="DUF6603"/>
    <property type="match status" value="1"/>
</dbReference>
<dbReference type="STRING" id="1842727.RD110_05700"/>
<keyword evidence="3" id="KW-1185">Reference proteome</keyword>
<dbReference type="RefSeq" id="WP_076197510.1">
    <property type="nucleotide sequence ID" value="NZ_CP019236.1"/>
</dbReference>
<evidence type="ECO:0000313" key="2">
    <source>
        <dbReference type="EMBL" id="APW36747.1"/>
    </source>
</evidence>
<dbReference type="OrthoDB" id="535891at2"/>
<accession>A0A1P8JSL8</accession>
<reference evidence="2 3" key="1">
    <citation type="submission" date="2017-01" db="EMBL/GenBank/DDBJ databases">
        <authorList>
            <person name="Mah S.A."/>
            <person name="Swanson W.J."/>
            <person name="Moy G.W."/>
            <person name="Vacquier V.D."/>
        </authorList>
    </citation>
    <scope>NUCLEOTIDE SEQUENCE [LARGE SCALE GENOMIC DNA]</scope>
    <source>
        <strain evidence="2 3">DCY110</strain>
    </source>
</reference>
<proteinExistence type="predicted"/>
<feature type="domain" description="DUF6603" evidence="1">
    <location>
        <begin position="393"/>
        <end position="956"/>
    </location>
</feature>